<name>A0A0B6XZ73_9EUPU</name>
<dbReference type="GO" id="GO:0000123">
    <property type="term" value="C:histone acetyltransferase complex"/>
    <property type="evidence" value="ECO:0007669"/>
    <property type="project" value="UniProtKB-ARBA"/>
</dbReference>
<proteinExistence type="predicted"/>
<dbReference type="AlphaFoldDB" id="A0A0B6XZ73"/>
<evidence type="ECO:0000256" key="7">
    <source>
        <dbReference type="ARBA" id="ARBA00060245"/>
    </source>
</evidence>
<dbReference type="CDD" id="cd16907">
    <property type="entry name" value="YEATS_YEATS2_like"/>
    <property type="match status" value="1"/>
</dbReference>
<evidence type="ECO:0000313" key="13">
    <source>
        <dbReference type="EMBL" id="CEK49357.1"/>
    </source>
</evidence>
<evidence type="ECO:0000256" key="9">
    <source>
        <dbReference type="ARBA" id="ARBA00068329"/>
    </source>
</evidence>
<feature type="compositionally biased region" description="Basic and acidic residues" evidence="11">
    <location>
        <begin position="1"/>
        <end position="10"/>
    </location>
</feature>
<evidence type="ECO:0000256" key="2">
    <source>
        <dbReference type="ARBA" id="ARBA00022499"/>
    </source>
</evidence>
<feature type="compositionally biased region" description="Low complexity" evidence="11">
    <location>
        <begin position="11"/>
        <end position="26"/>
    </location>
</feature>
<evidence type="ECO:0000256" key="5">
    <source>
        <dbReference type="ARBA" id="ARBA00023054"/>
    </source>
</evidence>
<accession>A0A0B6XZ73</accession>
<feature type="region of interest" description="Disordered" evidence="11">
    <location>
        <begin position="268"/>
        <end position="292"/>
    </location>
</feature>
<feature type="domain" description="YEATS" evidence="12">
    <location>
        <begin position="90"/>
        <end position="292"/>
    </location>
</feature>
<dbReference type="GO" id="GO:0006355">
    <property type="term" value="P:regulation of DNA-templated transcription"/>
    <property type="evidence" value="ECO:0007669"/>
    <property type="project" value="InterPro"/>
</dbReference>
<evidence type="ECO:0000256" key="6">
    <source>
        <dbReference type="ARBA" id="ARBA00023242"/>
    </source>
</evidence>
<reference evidence="13" key="1">
    <citation type="submission" date="2014-12" db="EMBL/GenBank/DDBJ databases">
        <title>Insight into the proteome of Arion vulgaris.</title>
        <authorList>
            <person name="Aradska J."/>
            <person name="Bulat T."/>
            <person name="Smidak R."/>
            <person name="Sarate P."/>
            <person name="Gangsoo J."/>
            <person name="Sialana F."/>
            <person name="Bilban M."/>
            <person name="Lubec G."/>
        </authorList>
    </citation>
    <scope>NUCLEOTIDE SEQUENCE</scope>
    <source>
        <tissue evidence="13">Skin</tissue>
    </source>
</reference>
<evidence type="ECO:0000256" key="10">
    <source>
        <dbReference type="PROSITE-ProRule" id="PRU00376"/>
    </source>
</evidence>
<evidence type="ECO:0000256" key="11">
    <source>
        <dbReference type="SAM" id="MobiDB-lite"/>
    </source>
</evidence>
<keyword evidence="2" id="KW-1017">Isopeptide bond</keyword>
<feature type="region of interest" description="Disordered" evidence="11">
    <location>
        <begin position="226"/>
        <end position="251"/>
    </location>
</feature>
<comment type="function">
    <text evidence="7">Chromatin reader component of the ATAC complex, a complex with histone acetyltransferase activity on histones H3 and H4. YEATS2 specifically recognizes and binds histone H3 crotonylated at 'Lys-27' (H3K27cr). Crotonylation marks active promoters and enhancers and confers resistance to transcriptional repressors.</text>
</comment>
<keyword evidence="6 10" id="KW-0539">Nucleus</keyword>
<keyword evidence="5" id="KW-0175">Coiled coil</keyword>
<feature type="compositionally biased region" description="Low complexity" evidence="11">
    <location>
        <begin position="228"/>
        <end position="246"/>
    </location>
</feature>
<feature type="non-terminal residue" evidence="13">
    <location>
        <position position="1"/>
    </location>
</feature>
<dbReference type="InterPro" id="IPR055129">
    <property type="entry name" value="YEATS_dom"/>
</dbReference>
<comment type="subunit">
    <text evidence="8">Component of the ADA2A-containing complex (ATAC), composed of KAT14, KAT2A, TADA2L, TADA3L, ZZ3, MBIP, WDR5, YEATS2, SGF29 and DR1.</text>
</comment>
<evidence type="ECO:0000256" key="1">
    <source>
        <dbReference type="ARBA" id="ARBA00004123"/>
    </source>
</evidence>
<evidence type="ECO:0000256" key="4">
    <source>
        <dbReference type="ARBA" id="ARBA00022843"/>
    </source>
</evidence>
<organism evidence="13">
    <name type="scientific">Arion vulgaris</name>
    <dbReference type="NCBI Taxonomy" id="1028688"/>
    <lineage>
        <taxon>Eukaryota</taxon>
        <taxon>Metazoa</taxon>
        <taxon>Spiralia</taxon>
        <taxon>Lophotrochozoa</taxon>
        <taxon>Mollusca</taxon>
        <taxon>Gastropoda</taxon>
        <taxon>Heterobranchia</taxon>
        <taxon>Euthyneura</taxon>
        <taxon>Panpulmonata</taxon>
        <taxon>Eupulmonata</taxon>
        <taxon>Stylommatophora</taxon>
        <taxon>Helicina</taxon>
        <taxon>Arionoidea</taxon>
        <taxon>Arionidae</taxon>
        <taxon>Arion</taxon>
    </lineage>
</organism>
<dbReference type="GO" id="GO:0005634">
    <property type="term" value="C:nucleus"/>
    <property type="evidence" value="ECO:0007669"/>
    <property type="project" value="UniProtKB-SubCell"/>
</dbReference>
<comment type="subcellular location">
    <subcellularLocation>
        <location evidence="1 10">Nucleus</location>
    </subcellularLocation>
</comment>
<dbReference type="PANTHER" id="PTHR23195">
    <property type="entry name" value="YEATS DOMAIN"/>
    <property type="match status" value="1"/>
</dbReference>
<keyword evidence="4" id="KW-0832">Ubl conjugation</keyword>
<protein>
    <recommendedName>
        <fullName evidence="9">YEATS domain-containing protein 2</fullName>
    </recommendedName>
</protein>
<dbReference type="InterPro" id="IPR038704">
    <property type="entry name" value="YEAST_sf"/>
</dbReference>
<dbReference type="Gene3D" id="2.60.40.1970">
    <property type="entry name" value="YEATS domain"/>
    <property type="match status" value="1"/>
</dbReference>
<dbReference type="PROSITE" id="PS51037">
    <property type="entry name" value="YEATS"/>
    <property type="match status" value="1"/>
</dbReference>
<dbReference type="GO" id="GO:0051726">
    <property type="term" value="P:regulation of cell cycle"/>
    <property type="evidence" value="ECO:0007669"/>
    <property type="project" value="UniProtKB-ARBA"/>
</dbReference>
<feature type="compositionally biased region" description="Polar residues" evidence="11">
    <location>
        <begin position="268"/>
        <end position="282"/>
    </location>
</feature>
<dbReference type="EMBL" id="HACG01002492">
    <property type="protein sequence ID" value="CEK49357.1"/>
    <property type="molecule type" value="Transcribed_RNA"/>
</dbReference>
<evidence type="ECO:0000259" key="12">
    <source>
        <dbReference type="PROSITE" id="PS51037"/>
    </source>
</evidence>
<dbReference type="InterPro" id="IPR005033">
    <property type="entry name" value="YEATS"/>
</dbReference>
<keyword evidence="3" id="KW-0597">Phosphoprotein</keyword>
<evidence type="ECO:0000256" key="8">
    <source>
        <dbReference type="ARBA" id="ARBA00065122"/>
    </source>
</evidence>
<evidence type="ECO:0000256" key="3">
    <source>
        <dbReference type="ARBA" id="ARBA00022553"/>
    </source>
</evidence>
<gene>
    <name evidence="13" type="primary">ORF7442</name>
</gene>
<sequence length="292" mass="32574">GKRPSHHETSCDTSSVSQTQTSSKSDVSLHDVLDSSNTLHYIGNSGREQQTRTLVSSPVYQSPLPAAVSHPPPVGLAPVPFADATTYDDRHSRFKIKKTIIIGNVSKYIPVDHREANDKSSHKWMVYVRGPKSEANISGFVKKVWFFLHHSYKPNDLVEISSPPFHLTRRGWGEFPVRVQLHFVDPRNKKVDIIHQLKLDKTFSGLQTLGAETTVELDLEKDFNLSDTNSISTNNHTRTTTSSSSSYHHQPQLSCSSVLNTTILPSEVSMTSSQNQPPSTEQSHMDMSAELE</sequence>
<dbReference type="FunFam" id="2.60.40.1970:FF:000001">
    <property type="entry name" value="YEATS domain containing 2"/>
    <property type="match status" value="1"/>
</dbReference>
<dbReference type="Pfam" id="PF03366">
    <property type="entry name" value="YEATS"/>
    <property type="match status" value="1"/>
</dbReference>
<feature type="non-terminal residue" evidence="13">
    <location>
        <position position="292"/>
    </location>
</feature>
<feature type="region of interest" description="Disordered" evidence="11">
    <location>
        <begin position="1"/>
        <end position="28"/>
    </location>
</feature>